<dbReference type="NCBIfam" id="TIGR00481">
    <property type="entry name" value="YbhB/YbcL family Raf kinase inhibitor-like protein"/>
    <property type="match status" value="1"/>
</dbReference>
<name>M0CIY6_9EURY</name>
<dbReference type="Proteomes" id="UP000011626">
    <property type="component" value="Unassembled WGS sequence"/>
</dbReference>
<dbReference type="InterPro" id="IPR005247">
    <property type="entry name" value="YbhB_YbcL/LppC-like"/>
</dbReference>
<protein>
    <recommendedName>
        <fullName evidence="3">YbhB/YbcL family Raf kinase inhibitor-like protein</fullName>
    </recommendedName>
</protein>
<proteinExistence type="predicted"/>
<reference evidence="1 2" key="1">
    <citation type="journal article" date="2014" name="PLoS Genet.">
        <title>Phylogenetically driven sequencing of extremely halophilic archaea reveals strategies for static and dynamic osmo-response.</title>
        <authorList>
            <person name="Becker E.A."/>
            <person name="Seitzer P.M."/>
            <person name="Tritt A."/>
            <person name="Larsen D."/>
            <person name="Krusor M."/>
            <person name="Yao A.I."/>
            <person name="Wu D."/>
            <person name="Madern D."/>
            <person name="Eisen J.A."/>
            <person name="Darling A.E."/>
            <person name="Facciotti M.T."/>
        </authorList>
    </citation>
    <scope>NUCLEOTIDE SEQUENCE [LARGE SCALE GENOMIC DNA]</scope>
    <source>
        <strain evidence="1 2">2-9-1</strain>
    </source>
</reference>
<dbReference type="InterPro" id="IPR036610">
    <property type="entry name" value="PEBP-like_sf"/>
</dbReference>
<dbReference type="STRING" id="797114.C475_16144"/>
<gene>
    <name evidence="1" type="ORF">C475_16144</name>
</gene>
<dbReference type="Gene3D" id="3.90.280.10">
    <property type="entry name" value="PEBP-like"/>
    <property type="match status" value="1"/>
</dbReference>
<dbReference type="PANTHER" id="PTHR30289">
    <property type="entry name" value="UNCHARACTERIZED PROTEIN YBCL-RELATED"/>
    <property type="match status" value="1"/>
</dbReference>
<dbReference type="AlphaFoldDB" id="M0CIY6"/>
<dbReference type="PROSITE" id="PS51257">
    <property type="entry name" value="PROKAR_LIPOPROTEIN"/>
    <property type="match status" value="1"/>
</dbReference>
<accession>M0CIY6</accession>
<evidence type="ECO:0000313" key="1">
    <source>
        <dbReference type="EMBL" id="ELZ23196.1"/>
    </source>
</evidence>
<sequence>MRRRDVLATVAGATAVGVAGCAGSEAETPRAFRVSSPAIDPDEQLPTRFTCTGEGVSPPFAVDRAPEPTAGFAVTASFNQGPITDRTFWTLWNVPPDRDRIPAALPGEAVVESLGGARQGRPEGGEPGYLSPCPPRGEPFTYRFQVYALSERLSVEGGATHDDASEAIGNAVLASRRFSVEYTRPSSDPDTETASND</sequence>
<evidence type="ECO:0000313" key="2">
    <source>
        <dbReference type="Proteomes" id="UP000011626"/>
    </source>
</evidence>
<dbReference type="EMBL" id="AOIU01000034">
    <property type="protein sequence ID" value="ELZ23196.1"/>
    <property type="molecule type" value="Genomic_DNA"/>
</dbReference>
<dbReference type="PANTHER" id="PTHR30289:SF1">
    <property type="entry name" value="PEBP (PHOSPHATIDYLETHANOLAMINE-BINDING PROTEIN) FAMILY PROTEIN"/>
    <property type="match status" value="1"/>
</dbReference>
<dbReference type="SUPFAM" id="SSF49777">
    <property type="entry name" value="PEBP-like"/>
    <property type="match status" value="1"/>
</dbReference>
<dbReference type="eggNOG" id="arCOG04702">
    <property type="taxonomic scope" value="Archaea"/>
</dbReference>
<organism evidence="1 2">
    <name type="scientific">Halosimplex carlsbadense 2-9-1</name>
    <dbReference type="NCBI Taxonomy" id="797114"/>
    <lineage>
        <taxon>Archaea</taxon>
        <taxon>Methanobacteriati</taxon>
        <taxon>Methanobacteriota</taxon>
        <taxon>Stenosarchaea group</taxon>
        <taxon>Halobacteria</taxon>
        <taxon>Halobacteriales</taxon>
        <taxon>Haloarculaceae</taxon>
        <taxon>Halosimplex</taxon>
    </lineage>
</organism>
<evidence type="ECO:0008006" key="3">
    <source>
        <dbReference type="Google" id="ProtNLM"/>
    </source>
</evidence>
<dbReference type="RefSeq" id="WP_006884896.1">
    <property type="nucleotide sequence ID" value="NZ_AOIU01000034.1"/>
</dbReference>
<comment type="caution">
    <text evidence="1">The sequence shown here is derived from an EMBL/GenBank/DDBJ whole genome shotgun (WGS) entry which is preliminary data.</text>
</comment>
<dbReference type="CDD" id="cd00865">
    <property type="entry name" value="PEBP_bact_arch"/>
    <property type="match status" value="1"/>
</dbReference>
<keyword evidence="2" id="KW-1185">Reference proteome</keyword>
<dbReference type="InterPro" id="IPR008914">
    <property type="entry name" value="PEBP"/>
</dbReference>
<dbReference type="OrthoDB" id="28720at2157"/>
<dbReference type="Pfam" id="PF01161">
    <property type="entry name" value="PBP"/>
    <property type="match status" value="1"/>
</dbReference>